<dbReference type="PANTHER" id="PTHR45436">
    <property type="entry name" value="SENSOR HISTIDINE KINASE YKOH"/>
    <property type="match status" value="1"/>
</dbReference>
<evidence type="ECO:0000259" key="13">
    <source>
        <dbReference type="PROSITE" id="PS50109"/>
    </source>
</evidence>
<dbReference type="SUPFAM" id="SSF158472">
    <property type="entry name" value="HAMP domain-like"/>
    <property type="match status" value="1"/>
</dbReference>
<dbReference type="AlphaFoldDB" id="A0A8J3Z5U4"/>
<dbReference type="InterPro" id="IPR003594">
    <property type="entry name" value="HATPase_dom"/>
</dbReference>
<evidence type="ECO:0000256" key="7">
    <source>
        <dbReference type="ARBA" id="ARBA00022777"/>
    </source>
</evidence>
<evidence type="ECO:0000256" key="11">
    <source>
        <dbReference type="SAM" id="MobiDB-lite"/>
    </source>
</evidence>
<keyword evidence="10 12" id="KW-0472">Membrane</keyword>
<evidence type="ECO:0000256" key="5">
    <source>
        <dbReference type="ARBA" id="ARBA00022679"/>
    </source>
</evidence>
<comment type="subcellular location">
    <subcellularLocation>
        <location evidence="2">Cell membrane</location>
    </subcellularLocation>
</comment>
<keyword evidence="5" id="KW-0808">Transferase</keyword>
<dbReference type="Gene3D" id="1.10.287.130">
    <property type="match status" value="1"/>
</dbReference>
<dbReference type="Proteomes" id="UP000612585">
    <property type="component" value="Unassembled WGS sequence"/>
</dbReference>
<evidence type="ECO:0000256" key="10">
    <source>
        <dbReference type="ARBA" id="ARBA00023136"/>
    </source>
</evidence>
<gene>
    <name evidence="15" type="ORF">Vau01_029760</name>
</gene>
<accession>A0A8J3Z5U4</accession>
<dbReference type="SMART" id="SM00388">
    <property type="entry name" value="HisKA"/>
    <property type="match status" value="1"/>
</dbReference>
<dbReference type="Pfam" id="PF00512">
    <property type="entry name" value="HisKA"/>
    <property type="match status" value="1"/>
</dbReference>
<dbReference type="InterPro" id="IPR036890">
    <property type="entry name" value="HATPase_C_sf"/>
</dbReference>
<evidence type="ECO:0000256" key="1">
    <source>
        <dbReference type="ARBA" id="ARBA00000085"/>
    </source>
</evidence>
<dbReference type="SUPFAM" id="SSF55874">
    <property type="entry name" value="ATPase domain of HSP90 chaperone/DNA topoisomerase II/histidine kinase"/>
    <property type="match status" value="1"/>
</dbReference>
<dbReference type="CDD" id="cd06225">
    <property type="entry name" value="HAMP"/>
    <property type="match status" value="1"/>
</dbReference>
<dbReference type="InterPro" id="IPR003661">
    <property type="entry name" value="HisK_dim/P_dom"/>
</dbReference>
<feature type="domain" description="HAMP" evidence="14">
    <location>
        <begin position="174"/>
        <end position="228"/>
    </location>
</feature>
<keyword evidence="6 12" id="KW-0812">Transmembrane</keyword>
<evidence type="ECO:0000256" key="8">
    <source>
        <dbReference type="ARBA" id="ARBA00022989"/>
    </source>
</evidence>
<dbReference type="InterPro" id="IPR036097">
    <property type="entry name" value="HisK_dim/P_sf"/>
</dbReference>
<comment type="catalytic activity">
    <reaction evidence="1">
        <text>ATP + protein L-histidine = ADP + protein N-phospho-L-histidine.</text>
        <dbReference type="EC" id="2.7.13.3"/>
    </reaction>
</comment>
<dbReference type="EC" id="2.7.13.3" evidence="3"/>
<sequence length="464" mass="49358">MSRLSLRARLLLACMVLLTIGVAVTDTVAVTMLRRHLVDRVDSQLRLLGAVLTRVPIQVADQLPAEFRTSLDMISDVYVAELATDGSVVRSARTPGASSVPRLPAGVLSRQGEPFDVPGWRVIVGERPDDGTAVAVAARLSAVDSTVRRMWTVSTLTFLAVLVVLALLGWFAMRAGLKPLRRMEETAAAIAGGDLTHRVPEVAPPRTEVGRLASSLNGMLAQIERAFAARERSEARMRALLSDVSHELRTPLFGIKGFTELYRMGGLPSRDDVDRTMNHIEREATRLASLAEDLLLLATVDEQPDVLALTPMDLRTIAADMRGDLRALDPSRPVTVTGSGGAGPPGRAPVLGDEARLRQVATNLVGNVIAHTPPGTPVRIGVGTVAGEAILELADSGPGMDAEAAARVFDRFFRADTSRSRAAGSGAGLGLTIVRSLVTAHGGRVDVRTAPGEGATFRLRLPEA</sequence>
<dbReference type="PRINTS" id="PR00344">
    <property type="entry name" value="BCTRLSENSOR"/>
</dbReference>
<dbReference type="Pfam" id="PF00672">
    <property type="entry name" value="HAMP"/>
    <property type="match status" value="1"/>
</dbReference>
<dbReference type="SMART" id="SM00304">
    <property type="entry name" value="HAMP"/>
    <property type="match status" value="1"/>
</dbReference>
<organism evidence="15 16">
    <name type="scientific">Virgisporangium aurantiacum</name>
    <dbReference type="NCBI Taxonomy" id="175570"/>
    <lineage>
        <taxon>Bacteria</taxon>
        <taxon>Bacillati</taxon>
        <taxon>Actinomycetota</taxon>
        <taxon>Actinomycetes</taxon>
        <taxon>Micromonosporales</taxon>
        <taxon>Micromonosporaceae</taxon>
        <taxon>Virgisporangium</taxon>
    </lineage>
</organism>
<keyword evidence="7 15" id="KW-0418">Kinase</keyword>
<name>A0A8J3Z5U4_9ACTN</name>
<dbReference type="GO" id="GO:0005886">
    <property type="term" value="C:plasma membrane"/>
    <property type="evidence" value="ECO:0007669"/>
    <property type="project" value="UniProtKB-SubCell"/>
</dbReference>
<dbReference type="PROSITE" id="PS50885">
    <property type="entry name" value="HAMP"/>
    <property type="match status" value="1"/>
</dbReference>
<comment type="caution">
    <text evidence="15">The sequence shown here is derived from an EMBL/GenBank/DDBJ whole genome shotgun (WGS) entry which is preliminary data.</text>
</comment>
<reference evidence="15" key="1">
    <citation type="submission" date="2021-01" db="EMBL/GenBank/DDBJ databases">
        <title>Whole genome shotgun sequence of Virgisporangium aurantiacum NBRC 16421.</title>
        <authorList>
            <person name="Komaki H."/>
            <person name="Tamura T."/>
        </authorList>
    </citation>
    <scope>NUCLEOTIDE SEQUENCE</scope>
    <source>
        <strain evidence="15">NBRC 16421</strain>
    </source>
</reference>
<protein>
    <recommendedName>
        <fullName evidence="3">histidine kinase</fullName>
        <ecNumber evidence="3">2.7.13.3</ecNumber>
    </recommendedName>
</protein>
<feature type="region of interest" description="Disordered" evidence="11">
    <location>
        <begin position="328"/>
        <end position="347"/>
    </location>
</feature>
<dbReference type="InterPro" id="IPR050428">
    <property type="entry name" value="TCS_sensor_his_kinase"/>
</dbReference>
<keyword evidence="9" id="KW-0902">Two-component regulatory system</keyword>
<feature type="transmembrane region" description="Helical" evidence="12">
    <location>
        <begin position="150"/>
        <end position="173"/>
    </location>
</feature>
<evidence type="ECO:0000256" key="4">
    <source>
        <dbReference type="ARBA" id="ARBA00022553"/>
    </source>
</evidence>
<evidence type="ECO:0000313" key="16">
    <source>
        <dbReference type="Proteomes" id="UP000612585"/>
    </source>
</evidence>
<feature type="domain" description="Histidine kinase" evidence="13">
    <location>
        <begin position="243"/>
        <end position="464"/>
    </location>
</feature>
<dbReference type="Pfam" id="PF02518">
    <property type="entry name" value="HATPase_c"/>
    <property type="match status" value="1"/>
</dbReference>
<dbReference type="PROSITE" id="PS50109">
    <property type="entry name" value="HIS_KIN"/>
    <property type="match status" value="1"/>
</dbReference>
<dbReference type="InterPro" id="IPR005467">
    <property type="entry name" value="His_kinase_dom"/>
</dbReference>
<evidence type="ECO:0000256" key="2">
    <source>
        <dbReference type="ARBA" id="ARBA00004236"/>
    </source>
</evidence>
<evidence type="ECO:0000256" key="3">
    <source>
        <dbReference type="ARBA" id="ARBA00012438"/>
    </source>
</evidence>
<dbReference type="InterPro" id="IPR004358">
    <property type="entry name" value="Sig_transdc_His_kin-like_C"/>
</dbReference>
<dbReference type="RefSeq" id="WP_203992314.1">
    <property type="nucleotide sequence ID" value="NZ_BOPG01000018.1"/>
</dbReference>
<keyword evidence="16" id="KW-1185">Reference proteome</keyword>
<dbReference type="Gene3D" id="3.30.565.10">
    <property type="entry name" value="Histidine kinase-like ATPase, C-terminal domain"/>
    <property type="match status" value="1"/>
</dbReference>
<proteinExistence type="predicted"/>
<dbReference type="PANTHER" id="PTHR45436:SF5">
    <property type="entry name" value="SENSOR HISTIDINE KINASE TRCS"/>
    <property type="match status" value="1"/>
</dbReference>
<evidence type="ECO:0000259" key="14">
    <source>
        <dbReference type="PROSITE" id="PS50885"/>
    </source>
</evidence>
<dbReference type="Gene3D" id="6.10.340.10">
    <property type="match status" value="1"/>
</dbReference>
<evidence type="ECO:0000256" key="6">
    <source>
        <dbReference type="ARBA" id="ARBA00022692"/>
    </source>
</evidence>
<dbReference type="EMBL" id="BOPG01000018">
    <property type="protein sequence ID" value="GIJ55460.1"/>
    <property type="molecule type" value="Genomic_DNA"/>
</dbReference>
<keyword evidence="8 12" id="KW-1133">Transmembrane helix</keyword>
<dbReference type="InterPro" id="IPR003660">
    <property type="entry name" value="HAMP_dom"/>
</dbReference>
<dbReference type="SUPFAM" id="SSF47384">
    <property type="entry name" value="Homodimeric domain of signal transducing histidine kinase"/>
    <property type="match status" value="1"/>
</dbReference>
<dbReference type="CDD" id="cd00075">
    <property type="entry name" value="HATPase"/>
    <property type="match status" value="1"/>
</dbReference>
<dbReference type="SMART" id="SM00387">
    <property type="entry name" value="HATPase_c"/>
    <property type="match status" value="1"/>
</dbReference>
<evidence type="ECO:0000256" key="12">
    <source>
        <dbReference type="SAM" id="Phobius"/>
    </source>
</evidence>
<keyword evidence="4" id="KW-0597">Phosphoprotein</keyword>
<evidence type="ECO:0000256" key="9">
    <source>
        <dbReference type="ARBA" id="ARBA00023012"/>
    </source>
</evidence>
<evidence type="ECO:0000313" key="15">
    <source>
        <dbReference type="EMBL" id="GIJ55460.1"/>
    </source>
</evidence>
<dbReference type="CDD" id="cd00082">
    <property type="entry name" value="HisKA"/>
    <property type="match status" value="1"/>
</dbReference>
<dbReference type="GO" id="GO:0000155">
    <property type="term" value="F:phosphorelay sensor kinase activity"/>
    <property type="evidence" value="ECO:0007669"/>
    <property type="project" value="InterPro"/>
</dbReference>